<proteinExistence type="predicted"/>
<evidence type="ECO:0000313" key="1">
    <source>
        <dbReference type="EMBL" id="ONM08427.1"/>
    </source>
</evidence>
<dbReference type="PaxDb" id="4577-GRMZM2G386856_P01"/>
<dbReference type="STRING" id="4577.A0A1D6L1M2"/>
<name>A0A1D6L1M2_MAIZE</name>
<dbReference type="eggNOG" id="ENOG502R2PI">
    <property type="taxonomic scope" value="Eukaryota"/>
</dbReference>
<dbReference type="InParanoid" id="A0A1D6L1M2"/>
<reference evidence="1" key="1">
    <citation type="submission" date="2015-12" db="EMBL/GenBank/DDBJ databases">
        <title>Update maize B73 reference genome by single molecule sequencing technologies.</title>
        <authorList>
            <consortium name="Maize Genome Sequencing Project"/>
            <person name="Ware D."/>
        </authorList>
    </citation>
    <scope>NUCLEOTIDE SEQUENCE [LARGE SCALE GENOMIC DNA]</scope>
    <source>
        <tissue evidence="1">Seedling</tissue>
    </source>
</reference>
<dbReference type="EMBL" id="CM007647">
    <property type="protein sequence ID" value="ONM08427.1"/>
    <property type="molecule type" value="Genomic_DNA"/>
</dbReference>
<dbReference type="AlphaFoldDB" id="A0A1D6L1M2"/>
<protein>
    <submittedName>
        <fullName evidence="1">Uncharacterized protein</fullName>
    </submittedName>
</protein>
<gene>
    <name evidence="1" type="ORF">ZEAMMB73_Zm00001d033685</name>
</gene>
<organism evidence="1">
    <name type="scientific">Zea mays</name>
    <name type="common">Maize</name>
    <dbReference type="NCBI Taxonomy" id="4577"/>
    <lineage>
        <taxon>Eukaryota</taxon>
        <taxon>Viridiplantae</taxon>
        <taxon>Streptophyta</taxon>
        <taxon>Embryophyta</taxon>
        <taxon>Tracheophyta</taxon>
        <taxon>Spermatophyta</taxon>
        <taxon>Magnoliopsida</taxon>
        <taxon>Liliopsida</taxon>
        <taxon>Poales</taxon>
        <taxon>Poaceae</taxon>
        <taxon>PACMAD clade</taxon>
        <taxon>Panicoideae</taxon>
        <taxon>Andropogonodae</taxon>
        <taxon>Andropogoneae</taxon>
        <taxon>Tripsacinae</taxon>
        <taxon>Zea</taxon>
    </lineage>
</organism>
<accession>A0A1D6L1M2</accession>
<sequence length="110" mass="11767">MCPNCKVSIGTLPARLGHVNPRQFVPLGSTRGVIVVENERGEMHLLDLVTGVRKSLPSIAMFPLIICVEGLQVQHLGGHGDGTLPIDAFIQKAITVPTHDSGVMVLAIYC</sequence>